<dbReference type="InterPro" id="IPR011944">
    <property type="entry name" value="Steroid_delta5-4_isomerase"/>
</dbReference>
<evidence type="ECO:0000313" key="3">
    <source>
        <dbReference type="Proteomes" id="UP001144096"/>
    </source>
</evidence>
<dbReference type="RefSeq" id="WP_257920132.1">
    <property type="nucleotide sequence ID" value="NZ_JAMXQV010000004.1"/>
</dbReference>
<dbReference type="EMBL" id="JAMXQV010000004">
    <property type="protein sequence ID" value="MCR6483516.1"/>
    <property type="molecule type" value="Genomic_DNA"/>
</dbReference>
<evidence type="ECO:0000313" key="2">
    <source>
        <dbReference type="EMBL" id="MCR6483516.1"/>
    </source>
</evidence>
<keyword evidence="3" id="KW-1185">Reference proteome</keyword>
<proteinExistence type="predicted"/>
<organism evidence="2 3">
    <name type="scientific">Amycolatopsis iheyensis</name>
    <dbReference type="NCBI Taxonomy" id="2945988"/>
    <lineage>
        <taxon>Bacteria</taxon>
        <taxon>Bacillati</taxon>
        <taxon>Actinomycetota</taxon>
        <taxon>Actinomycetes</taxon>
        <taxon>Pseudonocardiales</taxon>
        <taxon>Pseudonocardiaceae</taxon>
        <taxon>Amycolatopsis</taxon>
    </lineage>
</organism>
<protein>
    <submittedName>
        <fullName evidence="2">SgcJ/EcaC family oxidoreductase</fullName>
    </submittedName>
</protein>
<dbReference type="Gene3D" id="3.10.450.50">
    <property type="match status" value="1"/>
</dbReference>
<gene>
    <name evidence="2" type="ORF">M8542_11885</name>
</gene>
<dbReference type="Proteomes" id="UP001144096">
    <property type="component" value="Unassembled WGS sequence"/>
</dbReference>
<feature type="domain" description="DUF4440" evidence="1">
    <location>
        <begin position="44"/>
        <end position="149"/>
    </location>
</feature>
<dbReference type="InterPro" id="IPR027843">
    <property type="entry name" value="DUF4440"/>
</dbReference>
<accession>A0A9X2NAD1</accession>
<reference evidence="2" key="1">
    <citation type="submission" date="2022-06" db="EMBL/GenBank/DDBJ databases">
        <title>Amycolatopsis iheyaensis sp. nov., a new species of the genus Amycolatopsis isolated from soil in Iheya island, Japan.</title>
        <authorList>
            <person name="Ngamcharungchit C."/>
            <person name="Kanto H."/>
            <person name="Take A."/>
            <person name="Intra B."/>
            <person name="Matsumoto A."/>
            <person name="Panbangred W."/>
            <person name="Inahashi Y."/>
        </authorList>
    </citation>
    <scope>NUCLEOTIDE SEQUENCE</scope>
    <source>
        <strain evidence="2">OK19-0408</strain>
    </source>
</reference>
<dbReference type="AlphaFoldDB" id="A0A9X2NAD1"/>
<sequence length="164" mass="17910">MTGQESIVPTNSWGEASAILAAHGVEEDTSFYRDFTGADEKAVLAVPQRIQDAWARNDADVFAAIFTEDGSLLLQDNQLVSREEIRGYMRASFHGVLKGARVHGWPLDVKFLTPDIAIAVTEGGIIRPGESEIAPENQIRAVWVIVRTEDGPRLVSHQSSPVKG</sequence>
<evidence type="ECO:0000259" key="1">
    <source>
        <dbReference type="Pfam" id="PF14534"/>
    </source>
</evidence>
<dbReference type="SUPFAM" id="SSF54427">
    <property type="entry name" value="NTF2-like"/>
    <property type="match status" value="1"/>
</dbReference>
<comment type="caution">
    <text evidence="2">The sequence shown here is derived from an EMBL/GenBank/DDBJ whole genome shotgun (WGS) entry which is preliminary data.</text>
</comment>
<dbReference type="InterPro" id="IPR032710">
    <property type="entry name" value="NTF2-like_dom_sf"/>
</dbReference>
<dbReference type="Pfam" id="PF14534">
    <property type="entry name" value="DUF4440"/>
    <property type="match status" value="1"/>
</dbReference>
<dbReference type="NCBIfam" id="TIGR02246">
    <property type="entry name" value="SgcJ/EcaC family oxidoreductase"/>
    <property type="match status" value="1"/>
</dbReference>
<name>A0A9X2NAD1_9PSEU</name>